<dbReference type="EMBL" id="JARJLG010000021">
    <property type="protein sequence ID" value="KAJ7771267.1"/>
    <property type="molecule type" value="Genomic_DNA"/>
</dbReference>
<comment type="caution">
    <text evidence="1">The sequence shown here is derived from an EMBL/GenBank/DDBJ whole genome shotgun (WGS) entry which is preliminary data.</text>
</comment>
<proteinExistence type="predicted"/>
<organism evidence="1 2">
    <name type="scientific">Mycena maculata</name>
    <dbReference type="NCBI Taxonomy" id="230809"/>
    <lineage>
        <taxon>Eukaryota</taxon>
        <taxon>Fungi</taxon>
        <taxon>Dikarya</taxon>
        <taxon>Basidiomycota</taxon>
        <taxon>Agaricomycotina</taxon>
        <taxon>Agaricomycetes</taxon>
        <taxon>Agaricomycetidae</taxon>
        <taxon>Agaricales</taxon>
        <taxon>Marasmiineae</taxon>
        <taxon>Mycenaceae</taxon>
        <taxon>Mycena</taxon>
    </lineage>
</organism>
<dbReference type="AlphaFoldDB" id="A0AAD7JT54"/>
<accession>A0AAD7JT54</accession>
<sequence length="388" mass="43558">MVSGDRRYWVIGYLRRLIAQQTALDDIRLRFWESPLTGYCAHGSKKIAPRTIKKEVCRLLNSITPGGRALTLVGDRALISDSEDGARWQVVRQISAAKGFRQKVRKSASTLKGRLRPTEIDLVLRTTCETDGIMSRDSYTIEEPRSVDVTHPASVGEWAVVVLNANTVHRFRLTPSLRASDWAHVLPLLTLPRLEELTAGRGTVYSDLDLCDVSSADLDAFLIRHTEITRLEYCPELSPTALRISAFSLASFPYLTHLTTTPVHFLHLHHVPNTFPELAELVLFTPFSTPASLSEKEDFMAVLQLLNRTDPQALRLRFSGTWISPLTLDGLGIKCIESMRLFGEFELDVASVAEFLACSQVDEDIWSTETRLLLNAAIYPQALRTLRI</sequence>
<gene>
    <name evidence="1" type="ORF">DFH07DRAFT_1057664</name>
</gene>
<evidence type="ECO:0000313" key="1">
    <source>
        <dbReference type="EMBL" id="KAJ7771267.1"/>
    </source>
</evidence>
<reference evidence="1" key="1">
    <citation type="submission" date="2023-03" db="EMBL/GenBank/DDBJ databases">
        <title>Massive genome expansion in bonnet fungi (Mycena s.s.) driven by repeated elements and novel gene families across ecological guilds.</title>
        <authorList>
            <consortium name="Lawrence Berkeley National Laboratory"/>
            <person name="Harder C.B."/>
            <person name="Miyauchi S."/>
            <person name="Viragh M."/>
            <person name="Kuo A."/>
            <person name="Thoen E."/>
            <person name="Andreopoulos B."/>
            <person name="Lu D."/>
            <person name="Skrede I."/>
            <person name="Drula E."/>
            <person name="Henrissat B."/>
            <person name="Morin E."/>
            <person name="Kohler A."/>
            <person name="Barry K."/>
            <person name="LaButti K."/>
            <person name="Morin E."/>
            <person name="Salamov A."/>
            <person name="Lipzen A."/>
            <person name="Mereny Z."/>
            <person name="Hegedus B."/>
            <person name="Baldrian P."/>
            <person name="Stursova M."/>
            <person name="Weitz H."/>
            <person name="Taylor A."/>
            <person name="Grigoriev I.V."/>
            <person name="Nagy L.G."/>
            <person name="Martin F."/>
            <person name="Kauserud H."/>
        </authorList>
    </citation>
    <scope>NUCLEOTIDE SEQUENCE</scope>
    <source>
        <strain evidence="1">CBHHK188m</strain>
    </source>
</reference>
<evidence type="ECO:0000313" key="2">
    <source>
        <dbReference type="Proteomes" id="UP001215280"/>
    </source>
</evidence>
<dbReference type="Proteomes" id="UP001215280">
    <property type="component" value="Unassembled WGS sequence"/>
</dbReference>
<protein>
    <submittedName>
        <fullName evidence="1">Uncharacterized protein</fullName>
    </submittedName>
</protein>
<name>A0AAD7JT54_9AGAR</name>
<keyword evidence="2" id="KW-1185">Reference proteome</keyword>